<keyword evidence="6 10" id="KW-0067">ATP-binding</keyword>
<organism evidence="10 11">
    <name type="scientific">Anaerolinea thermophila (strain DSM 14523 / JCM 11388 / NBRC 100420 / UNI-1)</name>
    <dbReference type="NCBI Taxonomy" id="926569"/>
    <lineage>
        <taxon>Bacteria</taxon>
        <taxon>Bacillati</taxon>
        <taxon>Chloroflexota</taxon>
        <taxon>Anaerolineae</taxon>
        <taxon>Anaerolineales</taxon>
        <taxon>Anaerolineaceae</taxon>
        <taxon>Anaerolinea</taxon>
    </lineage>
</organism>
<dbReference type="eggNOG" id="COG3845">
    <property type="taxonomic scope" value="Bacteria"/>
</dbReference>
<keyword evidence="3" id="KW-1003">Cell membrane</keyword>
<evidence type="ECO:0000259" key="9">
    <source>
        <dbReference type="PROSITE" id="PS50893"/>
    </source>
</evidence>
<dbReference type="PANTHER" id="PTHR43790:SF4">
    <property type="entry name" value="GUANOSINE IMPORT ATP-BINDING PROTEIN NUPO"/>
    <property type="match status" value="1"/>
</dbReference>
<dbReference type="KEGG" id="atm:ANT_02980"/>
<dbReference type="InterPro" id="IPR003439">
    <property type="entry name" value="ABC_transporter-like_ATP-bd"/>
</dbReference>
<proteinExistence type="predicted"/>
<evidence type="ECO:0000256" key="7">
    <source>
        <dbReference type="ARBA" id="ARBA00022967"/>
    </source>
</evidence>
<keyword evidence="4" id="KW-0677">Repeat</keyword>
<evidence type="ECO:0000256" key="4">
    <source>
        <dbReference type="ARBA" id="ARBA00022737"/>
    </source>
</evidence>
<evidence type="ECO:0000256" key="3">
    <source>
        <dbReference type="ARBA" id="ARBA00022475"/>
    </source>
</evidence>
<keyword evidence="8" id="KW-0472">Membrane</keyword>
<dbReference type="SMART" id="SM00382">
    <property type="entry name" value="AAA"/>
    <property type="match status" value="2"/>
</dbReference>
<dbReference type="PROSITE" id="PS00211">
    <property type="entry name" value="ABC_TRANSPORTER_1"/>
    <property type="match status" value="2"/>
</dbReference>
<dbReference type="STRING" id="926569.ANT_02980"/>
<gene>
    <name evidence="10" type="ordered locus">ANT_02980</name>
</gene>
<evidence type="ECO:0000313" key="10">
    <source>
        <dbReference type="EMBL" id="BAJ62332.1"/>
    </source>
</evidence>
<dbReference type="HOGENOM" id="CLU_000604_92_0_0"/>
<dbReference type="PANTHER" id="PTHR43790">
    <property type="entry name" value="CARBOHYDRATE TRANSPORT ATP-BINDING PROTEIN MG119-RELATED"/>
    <property type="match status" value="1"/>
</dbReference>
<dbReference type="InterPro" id="IPR017871">
    <property type="entry name" value="ABC_transporter-like_CS"/>
</dbReference>
<dbReference type="OrthoDB" id="9766104at2"/>
<dbReference type="InterPro" id="IPR027417">
    <property type="entry name" value="P-loop_NTPase"/>
</dbReference>
<dbReference type="CDD" id="cd03215">
    <property type="entry name" value="ABC_Carb_Monos_II"/>
    <property type="match status" value="1"/>
</dbReference>
<name>E8MZZ7_ANATU</name>
<dbReference type="GO" id="GO:0016887">
    <property type="term" value="F:ATP hydrolysis activity"/>
    <property type="evidence" value="ECO:0007669"/>
    <property type="project" value="InterPro"/>
</dbReference>
<dbReference type="Pfam" id="PF00005">
    <property type="entry name" value="ABC_tran"/>
    <property type="match status" value="2"/>
</dbReference>
<keyword evidence="11" id="KW-1185">Reference proteome</keyword>
<dbReference type="CDD" id="cd03216">
    <property type="entry name" value="ABC_Carb_Monos_I"/>
    <property type="match status" value="1"/>
</dbReference>
<evidence type="ECO:0000256" key="1">
    <source>
        <dbReference type="ARBA" id="ARBA00004202"/>
    </source>
</evidence>
<accession>E8MZZ7</accession>
<dbReference type="InParanoid" id="E8MZZ7"/>
<dbReference type="Gene3D" id="3.40.50.300">
    <property type="entry name" value="P-loop containing nucleotide triphosphate hydrolases"/>
    <property type="match status" value="2"/>
</dbReference>
<evidence type="ECO:0000256" key="5">
    <source>
        <dbReference type="ARBA" id="ARBA00022741"/>
    </source>
</evidence>
<evidence type="ECO:0000256" key="6">
    <source>
        <dbReference type="ARBA" id="ARBA00022840"/>
    </source>
</evidence>
<keyword evidence="2" id="KW-0813">Transport</keyword>
<comment type="subcellular location">
    <subcellularLocation>
        <location evidence="1">Cell membrane</location>
        <topology evidence="1">Peripheral membrane protein</topology>
    </subcellularLocation>
</comment>
<dbReference type="FunFam" id="3.40.50.300:FF:000127">
    <property type="entry name" value="Ribose import ATP-binding protein RbsA"/>
    <property type="match status" value="1"/>
</dbReference>
<dbReference type="InterPro" id="IPR050107">
    <property type="entry name" value="ABC_carbohydrate_import_ATPase"/>
</dbReference>
<dbReference type="GO" id="GO:0005524">
    <property type="term" value="F:ATP binding"/>
    <property type="evidence" value="ECO:0007669"/>
    <property type="project" value="UniProtKB-KW"/>
</dbReference>
<evidence type="ECO:0000256" key="8">
    <source>
        <dbReference type="ARBA" id="ARBA00023136"/>
    </source>
</evidence>
<dbReference type="AlphaFoldDB" id="E8MZZ7"/>
<keyword evidence="7" id="KW-1278">Translocase</keyword>
<dbReference type="EMBL" id="AP012029">
    <property type="protein sequence ID" value="BAJ62332.1"/>
    <property type="molecule type" value="Genomic_DNA"/>
</dbReference>
<reference evidence="10 11" key="1">
    <citation type="submission" date="2010-12" db="EMBL/GenBank/DDBJ databases">
        <title>Whole genome sequence of Anaerolinea thermophila UNI-1.</title>
        <authorList>
            <person name="Narita-Yamada S."/>
            <person name="Kishi E."/>
            <person name="Watanabe Y."/>
            <person name="Takasaki K."/>
            <person name="Ankai A."/>
            <person name="Oguchi A."/>
            <person name="Fukui S."/>
            <person name="Takahashi M."/>
            <person name="Yashiro I."/>
            <person name="Hosoyama A."/>
            <person name="Sekiguchi Y."/>
            <person name="Hanada S."/>
            <person name="Fujita N."/>
        </authorList>
    </citation>
    <scope>NUCLEOTIDE SEQUENCE [LARGE SCALE GENOMIC DNA]</scope>
    <source>
        <strain evidence="11">DSM 14523 / JCM 11388 / NBRC 100420 / UNI-1</strain>
    </source>
</reference>
<protein>
    <submittedName>
        <fullName evidence="10">ABC transporter ATP-binding protein</fullName>
    </submittedName>
</protein>
<dbReference type="Proteomes" id="UP000008922">
    <property type="component" value="Chromosome"/>
</dbReference>
<dbReference type="GO" id="GO:0005886">
    <property type="term" value="C:plasma membrane"/>
    <property type="evidence" value="ECO:0007669"/>
    <property type="project" value="UniProtKB-SubCell"/>
</dbReference>
<sequence length="496" mass="54060">MQGITKRFGVVEANQNIDFYLKPGEIHALLGENGAGKTTLMRILYGLYRADEGEIRVAGKVATIHSPKDAIQLGIGMVTQHFTLVPPLSVVENVALGQEGGTTLDLVQMRQRVVDAAKRFGIEVKPDALVRHLSVGERQRVEILKSLYRNARVLILDEPTAVLVPQEVEALFETLNKLRESGMALVFISHKLNEVMELCDRITVLRDGKKIGTVLRGETNEAELAHMMVGRETFGVVRPAERRGGEVRLRLEKVNALDKKGLPALKNVSLEVRAGEILGIAGISGNGQSELAQVLSGMLKPVSGTVWVDGRDMTGASPADFAAANIGRVPEDRHSGVVGDLSVAENLVLEHLEEFSRNGMMDYSAVQKFAQQMIEDFQIKARPQDPIRTLSGGNMQKVLLARALAHKPRVLIVAQPTRGLDIGATDYVRGKLLEQREAGTAILMISEDLDEVLALSDRIAVMYEGRIVGVVSGRRATPEVLGMMMSGALEVDYAEA</sequence>
<feature type="domain" description="ABC transporter" evidence="9">
    <location>
        <begin position="1"/>
        <end position="232"/>
    </location>
</feature>
<dbReference type="SUPFAM" id="SSF52540">
    <property type="entry name" value="P-loop containing nucleoside triphosphate hydrolases"/>
    <property type="match status" value="2"/>
</dbReference>
<dbReference type="PROSITE" id="PS50893">
    <property type="entry name" value="ABC_TRANSPORTER_2"/>
    <property type="match status" value="2"/>
</dbReference>
<evidence type="ECO:0000313" key="11">
    <source>
        <dbReference type="Proteomes" id="UP000008922"/>
    </source>
</evidence>
<evidence type="ECO:0000256" key="2">
    <source>
        <dbReference type="ARBA" id="ARBA00022448"/>
    </source>
</evidence>
<keyword evidence="5" id="KW-0547">Nucleotide-binding</keyword>
<feature type="domain" description="ABC transporter" evidence="9">
    <location>
        <begin position="249"/>
        <end position="489"/>
    </location>
</feature>
<dbReference type="InterPro" id="IPR003593">
    <property type="entry name" value="AAA+_ATPase"/>
</dbReference>